<gene>
    <name evidence="1" type="ORF">G2W53_039121</name>
</gene>
<sequence length="50" mass="5827">MDGQQVVTTEPGILTEVNGKAPEQQCRKVEYLQSYDDRQRIQIKPEKHQI</sequence>
<organism evidence="1 2">
    <name type="scientific">Senna tora</name>
    <dbReference type="NCBI Taxonomy" id="362788"/>
    <lineage>
        <taxon>Eukaryota</taxon>
        <taxon>Viridiplantae</taxon>
        <taxon>Streptophyta</taxon>
        <taxon>Embryophyta</taxon>
        <taxon>Tracheophyta</taxon>
        <taxon>Spermatophyta</taxon>
        <taxon>Magnoliopsida</taxon>
        <taxon>eudicotyledons</taxon>
        <taxon>Gunneridae</taxon>
        <taxon>Pentapetalae</taxon>
        <taxon>rosids</taxon>
        <taxon>fabids</taxon>
        <taxon>Fabales</taxon>
        <taxon>Fabaceae</taxon>
        <taxon>Caesalpinioideae</taxon>
        <taxon>Cassia clade</taxon>
        <taxon>Senna</taxon>
    </lineage>
</organism>
<dbReference type="Proteomes" id="UP000634136">
    <property type="component" value="Unassembled WGS sequence"/>
</dbReference>
<accession>A0A834W2J6</accession>
<reference evidence="1" key="1">
    <citation type="submission" date="2020-09" db="EMBL/GenBank/DDBJ databases">
        <title>Genome-Enabled Discovery of Anthraquinone Biosynthesis in Senna tora.</title>
        <authorList>
            <person name="Kang S.-H."/>
            <person name="Pandey R.P."/>
            <person name="Lee C.-M."/>
            <person name="Sim J.-S."/>
            <person name="Jeong J.-T."/>
            <person name="Choi B.-S."/>
            <person name="Jung M."/>
            <person name="Ginzburg D."/>
            <person name="Zhao K."/>
            <person name="Won S.Y."/>
            <person name="Oh T.-J."/>
            <person name="Yu Y."/>
            <person name="Kim N.-H."/>
            <person name="Lee O.R."/>
            <person name="Lee T.-H."/>
            <person name="Bashyal P."/>
            <person name="Kim T.-S."/>
            <person name="Lee W.-H."/>
            <person name="Kawkins C."/>
            <person name="Kim C.-K."/>
            <person name="Kim J.S."/>
            <person name="Ahn B.O."/>
            <person name="Rhee S.Y."/>
            <person name="Sohng J.K."/>
        </authorList>
    </citation>
    <scope>NUCLEOTIDE SEQUENCE</scope>
    <source>
        <tissue evidence="1">Leaf</tissue>
    </source>
</reference>
<evidence type="ECO:0000313" key="1">
    <source>
        <dbReference type="EMBL" id="KAF7806960.1"/>
    </source>
</evidence>
<dbReference type="EMBL" id="JAAIUW010000012">
    <property type="protein sequence ID" value="KAF7806960.1"/>
    <property type="molecule type" value="Genomic_DNA"/>
</dbReference>
<proteinExistence type="predicted"/>
<evidence type="ECO:0000313" key="2">
    <source>
        <dbReference type="Proteomes" id="UP000634136"/>
    </source>
</evidence>
<comment type="caution">
    <text evidence="1">The sequence shown here is derived from an EMBL/GenBank/DDBJ whole genome shotgun (WGS) entry which is preliminary data.</text>
</comment>
<dbReference type="AlphaFoldDB" id="A0A834W2J6"/>
<keyword evidence="2" id="KW-1185">Reference proteome</keyword>
<protein>
    <submittedName>
        <fullName evidence="1">Uncharacterized protein</fullName>
    </submittedName>
</protein>
<name>A0A834W2J6_9FABA</name>